<feature type="region of interest" description="Disordered" evidence="1">
    <location>
        <begin position="19"/>
        <end position="79"/>
    </location>
</feature>
<dbReference type="AlphaFoldDB" id="A0A9W9F3F8"/>
<feature type="compositionally biased region" description="Polar residues" evidence="1">
    <location>
        <begin position="63"/>
        <end position="79"/>
    </location>
</feature>
<comment type="caution">
    <text evidence="2">The sequence shown here is derived from an EMBL/GenBank/DDBJ whole genome shotgun (WGS) entry which is preliminary data.</text>
</comment>
<organism evidence="2 3">
    <name type="scientific">Penicillium angulare</name>
    <dbReference type="NCBI Taxonomy" id="116970"/>
    <lineage>
        <taxon>Eukaryota</taxon>
        <taxon>Fungi</taxon>
        <taxon>Dikarya</taxon>
        <taxon>Ascomycota</taxon>
        <taxon>Pezizomycotina</taxon>
        <taxon>Eurotiomycetes</taxon>
        <taxon>Eurotiomycetidae</taxon>
        <taxon>Eurotiales</taxon>
        <taxon>Aspergillaceae</taxon>
        <taxon>Penicillium</taxon>
    </lineage>
</organism>
<evidence type="ECO:0000313" key="2">
    <source>
        <dbReference type="EMBL" id="KAJ5092886.1"/>
    </source>
</evidence>
<name>A0A9W9F3F8_9EURO</name>
<gene>
    <name evidence="2" type="ORF">N7456_008747</name>
</gene>
<sequence>MWQRCLGCAFPGCFHCGGSSSSEASPPPQTPEGSPHARSVGSPSHTPKGSVHAYSIGTHDVSSDPNSLSVNRDSGSATSSQILPPYRPFAWIDIDDGVDPAAIILPSSHGSSILTSDEEKPAFYLEYDGDYDSFAGWEAAGRQLRLWIANEPNQPPCPINPSTLTLQDIEAAGDRVWANMFSPPWESFGGQFEQLQLPMDTIGNPAYRRVVLIGTNFTTLAEIGPGVLFIESINRDQPDPNRPDVAPAPPMSSLMQATYERDWHIDTLRHVFLWAVTNRDTFAFLHGFLYTAERNLAWPSIHPRTWDYGSPEYDALLGTRLGRMISYLVLGAWPRGTRRIARIVTNSNDSGVIAYMRFDIEPVE</sequence>
<dbReference type="Proteomes" id="UP001149165">
    <property type="component" value="Unassembled WGS sequence"/>
</dbReference>
<dbReference type="OrthoDB" id="4366145at2759"/>
<evidence type="ECO:0000256" key="1">
    <source>
        <dbReference type="SAM" id="MobiDB-lite"/>
    </source>
</evidence>
<proteinExistence type="predicted"/>
<dbReference type="EMBL" id="JAPQKH010000006">
    <property type="protein sequence ID" value="KAJ5092886.1"/>
    <property type="molecule type" value="Genomic_DNA"/>
</dbReference>
<reference evidence="2" key="2">
    <citation type="journal article" date="2023" name="IMA Fungus">
        <title>Comparative genomic study of the Penicillium genus elucidates a diverse pangenome and 15 lateral gene transfer events.</title>
        <authorList>
            <person name="Petersen C."/>
            <person name="Sorensen T."/>
            <person name="Nielsen M.R."/>
            <person name="Sondergaard T.E."/>
            <person name="Sorensen J.L."/>
            <person name="Fitzpatrick D.A."/>
            <person name="Frisvad J.C."/>
            <person name="Nielsen K.L."/>
        </authorList>
    </citation>
    <scope>NUCLEOTIDE SEQUENCE</scope>
    <source>
        <strain evidence="2">IBT 30069</strain>
    </source>
</reference>
<keyword evidence="3" id="KW-1185">Reference proteome</keyword>
<protein>
    <submittedName>
        <fullName evidence="2">Uncharacterized protein</fullName>
    </submittedName>
</protein>
<accession>A0A9W9F3F8</accession>
<evidence type="ECO:0000313" key="3">
    <source>
        <dbReference type="Proteomes" id="UP001149165"/>
    </source>
</evidence>
<reference evidence="2" key="1">
    <citation type="submission" date="2022-11" db="EMBL/GenBank/DDBJ databases">
        <authorList>
            <person name="Petersen C."/>
        </authorList>
    </citation>
    <scope>NUCLEOTIDE SEQUENCE</scope>
    <source>
        <strain evidence="2">IBT 30069</strain>
    </source>
</reference>